<dbReference type="GO" id="GO:0005975">
    <property type="term" value="P:carbohydrate metabolic process"/>
    <property type="evidence" value="ECO:0007669"/>
    <property type="project" value="InterPro"/>
</dbReference>
<dbReference type="OrthoDB" id="9757939at2"/>
<feature type="domain" description="Non-reducing end beta-L-arabinofuranosidase-like GH127 C-terminal" evidence="3">
    <location>
        <begin position="543"/>
        <end position="658"/>
    </location>
</feature>
<dbReference type="InterPro" id="IPR049174">
    <property type="entry name" value="Beta-AFase-like"/>
</dbReference>
<dbReference type="PANTHER" id="PTHR43465:SF1">
    <property type="entry name" value="NON-REDUCING END BETA-L-ARABINOFURANOSIDASE"/>
    <property type="match status" value="1"/>
</dbReference>
<accession>A0A5C1AM09</accession>
<dbReference type="EMBL" id="CP042425">
    <property type="protein sequence ID" value="QEL17948.1"/>
    <property type="molecule type" value="Genomic_DNA"/>
</dbReference>
<dbReference type="Pfam" id="PF20736">
    <property type="entry name" value="Glyco_hydro127M"/>
    <property type="match status" value="1"/>
</dbReference>
<evidence type="ECO:0000259" key="3">
    <source>
        <dbReference type="Pfam" id="PF20737"/>
    </source>
</evidence>
<evidence type="ECO:0000259" key="2">
    <source>
        <dbReference type="Pfam" id="PF20736"/>
    </source>
</evidence>
<dbReference type="InterPro" id="IPR049046">
    <property type="entry name" value="Beta-AFase-like_GH127_middle"/>
</dbReference>
<sequence length="661" mass="72438">MFPILAPILALAFGSAAPVRPHAVVRPVDAADVRWTTGFWADRFEVCRTSTIPQMAKLMWGTDRSQFLHNFRVASGAVAGTHRGPAWNDGDFYKWLEAAAAVYAVAPDPALDARMDEAIAVIAAAQRPDGYLHTPVLIRNRNGDAAAKPFDDRLAFEMYNFGHLFTAAVVHHRATGKRSLLAVAVKAADFLLAAFETPTPTLARNSVCPAHYFGTLDLYRTTRDPRHLTLARKFLDLRDLFDGGTDDNQDRVLFRKQTEAVGHAVRANYLYAGAADLFLETGDETLLAPLGPIWESVAHRKMAVTGACGALYDGASPDGSKEQKQIARTHQAYGRDYQLPNSTAHNETCAAIGNLLWNDRMLQATGYAKHADVVERVLFNALLAGVSLDGTRFFYTNTLRQLDAMPAPLRWSRQREEWISCYCCPPNVARTVAQVHALAYGQSDRGLWVHQYGGNRLDAALPGGRIKLTQTTDYPWDGTITLALDAVPVGEFSLFLRVPGWSSGATLAVNGEPAAAAEAGRYAEVRRTWRAGDRVTLKLPMAVRLLEAHPLAEELRNQVAVQRGPVVYCVESCDLPAAVRVQSVAIPRTAAFRPRYDAKLLGGVAVLEGAAEATAAPAWGKELYRELAPTVAKAFDLRLIPHYAWGNRGKSEMTVWTPLGR</sequence>
<feature type="domain" description="Non-reducing end beta-L-arabinofuranosidase-like GH127 middle" evidence="2">
    <location>
        <begin position="447"/>
        <end position="541"/>
    </location>
</feature>
<dbReference type="PANTHER" id="PTHR43465">
    <property type="entry name" value="DUF1680 DOMAIN PROTEIN (AFU_ORTHOLOGUE AFUA_1G08910)"/>
    <property type="match status" value="1"/>
</dbReference>
<dbReference type="InterPro" id="IPR012878">
    <property type="entry name" value="Beta-AFase-like_GH127_cat"/>
</dbReference>
<dbReference type="Pfam" id="PF20737">
    <property type="entry name" value="Glyco_hydro127C"/>
    <property type="match status" value="1"/>
</dbReference>
<keyword evidence="5" id="KW-1185">Reference proteome</keyword>
<dbReference type="InterPro" id="IPR049049">
    <property type="entry name" value="Beta-AFase-like_GH127_C"/>
</dbReference>
<name>A0A5C1AM09_9BACT</name>
<gene>
    <name evidence="4" type="primary">hypBA1</name>
    <name evidence="4" type="ORF">PX52LOC_04962</name>
</gene>
<proteinExistence type="predicted"/>
<dbReference type="SUPFAM" id="SSF48208">
    <property type="entry name" value="Six-hairpin glycosidases"/>
    <property type="match status" value="1"/>
</dbReference>
<evidence type="ECO:0000313" key="5">
    <source>
        <dbReference type="Proteomes" id="UP000324974"/>
    </source>
</evidence>
<dbReference type="Pfam" id="PF07944">
    <property type="entry name" value="Beta-AFase-like_GH127_cat"/>
    <property type="match status" value="1"/>
</dbReference>
<keyword evidence="4" id="KW-0326">Glycosidase</keyword>
<feature type="domain" description="Non-reducing end beta-L-arabinofuranosidase-like GH127 catalytic" evidence="1">
    <location>
        <begin position="32"/>
        <end position="435"/>
    </location>
</feature>
<dbReference type="RefSeq" id="WP_149112496.1">
    <property type="nucleotide sequence ID" value="NZ_CP042425.1"/>
</dbReference>
<evidence type="ECO:0000259" key="1">
    <source>
        <dbReference type="Pfam" id="PF07944"/>
    </source>
</evidence>
<dbReference type="InterPro" id="IPR008928">
    <property type="entry name" value="6-hairpin_glycosidase_sf"/>
</dbReference>
<evidence type="ECO:0000313" key="4">
    <source>
        <dbReference type="EMBL" id="QEL17948.1"/>
    </source>
</evidence>
<dbReference type="AlphaFoldDB" id="A0A5C1AM09"/>
<reference evidence="5" key="1">
    <citation type="submission" date="2019-08" db="EMBL/GenBank/DDBJ databases">
        <title>Limnoglobus roseus gen. nov., sp. nov., a novel freshwater planctomycete with a giant genome from the family Gemmataceae.</title>
        <authorList>
            <person name="Kulichevskaya I.S."/>
            <person name="Naumoff D.G."/>
            <person name="Miroshnikov K."/>
            <person name="Ivanova A."/>
            <person name="Philippov D.A."/>
            <person name="Hakobyan A."/>
            <person name="Rijpstra I.C."/>
            <person name="Sinninghe Damste J.S."/>
            <person name="Liesack W."/>
            <person name="Dedysh S.N."/>
        </authorList>
    </citation>
    <scope>NUCLEOTIDE SEQUENCE [LARGE SCALE GENOMIC DNA]</scope>
    <source>
        <strain evidence="5">PX52</strain>
    </source>
</reference>
<dbReference type="EC" id="3.2.1.185" evidence="4"/>
<organism evidence="4 5">
    <name type="scientific">Limnoglobus roseus</name>
    <dbReference type="NCBI Taxonomy" id="2598579"/>
    <lineage>
        <taxon>Bacteria</taxon>
        <taxon>Pseudomonadati</taxon>
        <taxon>Planctomycetota</taxon>
        <taxon>Planctomycetia</taxon>
        <taxon>Gemmatales</taxon>
        <taxon>Gemmataceae</taxon>
        <taxon>Limnoglobus</taxon>
    </lineage>
</organism>
<protein>
    <submittedName>
        <fullName evidence="4">Retaining beta-L-arabinofuranosidase</fullName>
        <ecNumber evidence="4">3.2.1.185</ecNumber>
    </submittedName>
</protein>
<dbReference type="GO" id="GO:0102478">
    <property type="term" value="F:beta-L-arabinofuranosidase activity"/>
    <property type="evidence" value="ECO:0007669"/>
    <property type="project" value="UniProtKB-EC"/>
</dbReference>
<dbReference type="KEGG" id="lrs:PX52LOC_04962"/>
<dbReference type="Proteomes" id="UP000324974">
    <property type="component" value="Chromosome"/>
</dbReference>
<keyword evidence="4" id="KW-0378">Hydrolase</keyword>